<accession>A0A380T0E2</accession>
<dbReference type="InterPro" id="IPR000847">
    <property type="entry name" value="LysR_HTH_N"/>
</dbReference>
<dbReference type="SUPFAM" id="SSF46785">
    <property type="entry name" value="Winged helix' DNA-binding domain"/>
    <property type="match status" value="1"/>
</dbReference>
<dbReference type="Pfam" id="PF00126">
    <property type="entry name" value="HTH_1"/>
    <property type="match status" value="1"/>
</dbReference>
<comment type="similarity">
    <text evidence="1">Belongs to the LysR transcriptional regulatory family.</text>
</comment>
<evidence type="ECO:0000256" key="4">
    <source>
        <dbReference type="ARBA" id="ARBA00023163"/>
    </source>
</evidence>
<dbReference type="Gene3D" id="1.10.10.10">
    <property type="entry name" value="Winged helix-like DNA-binding domain superfamily/Winged helix DNA-binding domain"/>
    <property type="match status" value="1"/>
</dbReference>
<organism evidence="6 7">
    <name type="scientific">Pseudomonas wadenswilerensis</name>
    <dbReference type="NCBI Taxonomy" id="1785161"/>
    <lineage>
        <taxon>Bacteria</taxon>
        <taxon>Pseudomonadati</taxon>
        <taxon>Pseudomonadota</taxon>
        <taxon>Gammaproteobacteria</taxon>
        <taxon>Pseudomonadales</taxon>
        <taxon>Pseudomonadaceae</taxon>
        <taxon>Pseudomonas</taxon>
    </lineage>
</organism>
<dbReference type="Pfam" id="PF03466">
    <property type="entry name" value="LysR_substrate"/>
    <property type="match status" value="1"/>
</dbReference>
<evidence type="ECO:0000313" key="6">
    <source>
        <dbReference type="EMBL" id="SUQ63304.1"/>
    </source>
</evidence>
<dbReference type="RefSeq" id="WP_115086855.1">
    <property type="nucleotide sequence ID" value="NZ_CBCSFG010000008.1"/>
</dbReference>
<sequence>MDPFDSRQADELATLLALFEQGSFAAAGRLLQRHPSVLSKRLGALEQRLGIRLVERTTRQLRFTDEGARLVERLRQAASLISEAEREAAQGATQIRGRLRIALPSSMGRLWLSPLLAEFALAFPQVQLETEYAERFVDIVAEGFDAAIRIGELADSRLVARKLCEHRRILCAAPAYLQQHGQPQTPADLANHNCLGFTGLRSYPEWRLASQGQQQTVKVRGSLVSNDNEALLAAARAGVGILAGGDWLMQHDLDSGRLLPVLPDWQLDADAGIYLVRPGARYNSAATLAFKQWIEARFANGAPWRSR</sequence>
<dbReference type="Gene3D" id="3.40.190.290">
    <property type="match status" value="1"/>
</dbReference>
<dbReference type="InterPro" id="IPR005119">
    <property type="entry name" value="LysR_subst-bd"/>
</dbReference>
<dbReference type="GO" id="GO:0006351">
    <property type="term" value="P:DNA-templated transcription"/>
    <property type="evidence" value="ECO:0007669"/>
    <property type="project" value="TreeGrafter"/>
</dbReference>
<feature type="domain" description="HTH lysR-type" evidence="5">
    <location>
        <begin position="12"/>
        <end position="64"/>
    </location>
</feature>
<name>A0A380T0E2_9PSED</name>
<dbReference type="PROSITE" id="PS50931">
    <property type="entry name" value="HTH_LYSR"/>
    <property type="match status" value="1"/>
</dbReference>
<evidence type="ECO:0000256" key="2">
    <source>
        <dbReference type="ARBA" id="ARBA00023015"/>
    </source>
</evidence>
<dbReference type="InterPro" id="IPR036390">
    <property type="entry name" value="WH_DNA-bd_sf"/>
</dbReference>
<gene>
    <name evidence="6" type="primary">ltrA</name>
    <name evidence="6" type="ORF">CCOS864_02754</name>
</gene>
<dbReference type="EMBL" id="UIDD01000007">
    <property type="protein sequence ID" value="SUQ63304.1"/>
    <property type="molecule type" value="Genomic_DNA"/>
</dbReference>
<dbReference type="PANTHER" id="PTHR30537">
    <property type="entry name" value="HTH-TYPE TRANSCRIPTIONAL REGULATOR"/>
    <property type="match status" value="1"/>
</dbReference>
<evidence type="ECO:0000256" key="1">
    <source>
        <dbReference type="ARBA" id="ARBA00009437"/>
    </source>
</evidence>
<dbReference type="Proteomes" id="UP000255177">
    <property type="component" value="Unassembled WGS sequence"/>
</dbReference>
<keyword evidence="7" id="KW-1185">Reference proteome</keyword>
<dbReference type="InterPro" id="IPR058163">
    <property type="entry name" value="LysR-type_TF_proteobact-type"/>
</dbReference>
<dbReference type="GO" id="GO:0003700">
    <property type="term" value="F:DNA-binding transcription factor activity"/>
    <property type="evidence" value="ECO:0007669"/>
    <property type="project" value="InterPro"/>
</dbReference>
<keyword evidence="4" id="KW-0804">Transcription</keyword>
<dbReference type="GO" id="GO:0043565">
    <property type="term" value="F:sequence-specific DNA binding"/>
    <property type="evidence" value="ECO:0007669"/>
    <property type="project" value="TreeGrafter"/>
</dbReference>
<evidence type="ECO:0000313" key="7">
    <source>
        <dbReference type="Proteomes" id="UP000255177"/>
    </source>
</evidence>
<dbReference type="PANTHER" id="PTHR30537:SF5">
    <property type="entry name" value="HTH-TYPE TRANSCRIPTIONAL ACTIVATOR TTDR-RELATED"/>
    <property type="match status" value="1"/>
</dbReference>
<proteinExistence type="inferred from homology"/>
<evidence type="ECO:0000259" key="5">
    <source>
        <dbReference type="PROSITE" id="PS50931"/>
    </source>
</evidence>
<dbReference type="CDD" id="cd08422">
    <property type="entry name" value="PBP2_CrgA_like"/>
    <property type="match status" value="1"/>
</dbReference>
<dbReference type="SUPFAM" id="SSF53850">
    <property type="entry name" value="Periplasmic binding protein-like II"/>
    <property type="match status" value="1"/>
</dbReference>
<reference evidence="7" key="1">
    <citation type="submission" date="2018-07" db="EMBL/GenBank/DDBJ databases">
        <authorList>
            <person name="Blom J."/>
        </authorList>
    </citation>
    <scope>NUCLEOTIDE SEQUENCE [LARGE SCALE GENOMIC DNA]</scope>
    <source>
        <strain evidence="7">CCOS 864</strain>
    </source>
</reference>
<evidence type="ECO:0000256" key="3">
    <source>
        <dbReference type="ARBA" id="ARBA00023125"/>
    </source>
</evidence>
<keyword evidence="3" id="KW-0238">DNA-binding</keyword>
<protein>
    <submittedName>
        <fullName evidence="6">Putative HTH-type transcriptional regulator</fullName>
    </submittedName>
</protein>
<keyword evidence="2" id="KW-0805">Transcription regulation</keyword>
<dbReference type="AlphaFoldDB" id="A0A380T0E2"/>
<dbReference type="FunFam" id="3.40.190.290:FF:000001">
    <property type="entry name" value="Transcriptional regulator, LysR family"/>
    <property type="match status" value="1"/>
</dbReference>
<dbReference type="InterPro" id="IPR036388">
    <property type="entry name" value="WH-like_DNA-bd_sf"/>
</dbReference>